<evidence type="ECO:0000313" key="3">
    <source>
        <dbReference type="Proteomes" id="UP000024533"/>
    </source>
</evidence>
<gene>
    <name evidence="2" type="ORF">H109_00880</name>
</gene>
<name>A0A059JI16_TRIIM</name>
<dbReference type="AlphaFoldDB" id="A0A059JI16"/>
<dbReference type="Proteomes" id="UP000024533">
    <property type="component" value="Unassembled WGS sequence"/>
</dbReference>
<dbReference type="EMBL" id="AOKY01000072">
    <property type="protein sequence ID" value="KDB27303.1"/>
    <property type="molecule type" value="Genomic_DNA"/>
</dbReference>
<evidence type="ECO:0000256" key="1">
    <source>
        <dbReference type="SAM" id="MobiDB-lite"/>
    </source>
</evidence>
<evidence type="ECO:0000313" key="2">
    <source>
        <dbReference type="EMBL" id="KDB27303.1"/>
    </source>
</evidence>
<keyword evidence="3" id="KW-1185">Reference proteome</keyword>
<dbReference type="HOGENOM" id="CLU_093895_0_0_1"/>
<proteinExistence type="predicted"/>
<feature type="compositionally biased region" description="Low complexity" evidence="1">
    <location>
        <begin position="1"/>
        <end position="13"/>
    </location>
</feature>
<organism evidence="2 3">
    <name type="scientific">Trichophyton interdigitale (strain MR816)</name>
    <dbReference type="NCBI Taxonomy" id="1215338"/>
    <lineage>
        <taxon>Eukaryota</taxon>
        <taxon>Fungi</taxon>
        <taxon>Dikarya</taxon>
        <taxon>Ascomycota</taxon>
        <taxon>Pezizomycotina</taxon>
        <taxon>Eurotiomycetes</taxon>
        <taxon>Eurotiomycetidae</taxon>
        <taxon>Onygenales</taxon>
        <taxon>Arthrodermataceae</taxon>
        <taxon>Trichophyton</taxon>
    </lineage>
</organism>
<protein>
    <submittedName>
        <fullName evidence="2">Uncharacterized protein</fullName>
    </submittedName>
</protein>
<accession>A0A059JI16</accession>
<sequence length="258" mass="29698">MGDASSSSPAPAAMPDGTKKAICGPDQLSPEQKQELRDYLCTLKQFTDPSVNVTDEEMETFLSKIFHHWTSADAIPEPPKKSMLNHKFEYQAVDVGALTRDAPIPRELLKPENYHLAFRYRTPRERRAGASVYMLATVNPQNGSLVFTLVDSHSRYFPHDQIRFRYHPGMSWDVSEFMAMDKRDDFCFYHMHRYNVGIALFHARTRIVRWAARLPLKDGIRELEAYYPFQAFALFRNNVFPTSGIEPDLPQPGLFDFS</sequence>
<dbReference type="OrthoDB" id="4172921at2759"/>
<reference evidence="2 3" key="1">
    <citation type="submission" date="2014-02" db="EMBL/GenBank/DDBJ databases">
        <title>The Genome Sequence of Trichophyton interdigitale MR816.</title>
        <authorList>
            <consortium name="The Broad Institute Genomics Platform"/>
            <person name="Cuomo C.A."/>
            <person name="White T.C."/>
            <person name="Graser Y."/>
            <person name="Martinez-Rossi N."/>
            <person name="Heitman J."/>
            <person name="Young S.K."/>
            <person name="Zeng Q."/>
            <person name="Gargeya S."/>
            <person name="Abouelleil A."/>
            <person name="Alvarado L."/>
            <person name="Chapman S.B."/>
            <person name="Gainer-Dewar J."/>
            <person name="Goldberg J."/>
            <person name="Griggs A."/>
            <person name="Gujja S."/>
            <person name="Hansen M."/>
            <person name="Howarth C."/>
            <person name="Imamovic A."/>
            <person name="Larimer J."/>
            <person name="Martinez D."/>
            <person name="Murphy C."/>
            <person name="Pearson M.D."/>
            <person name="Persinoti G."/>
            <person name="Poon T."/>
            <person name="Priest M."/>
            <person name="Roberts A.D."/>
            <person name="Saif S."/>
            <person name="Shea T.D."/>
            <person name="Sykes S.N."/>
            <person name="Wortman J."/>
            <person name="Nusbaum C."/>
            <person name="Birren B."/>
        </authorList>
    </citation>
    <scope>NUCLEOTIDE SEQUENCE [LARGE SCALE GENOMIC DNA]</scope>
    <source>
        <strain evidence="2 3">MR816</strain>
    </source>
</reference>
<comment type="caution">
    <text evidence="2">The sequence shown here is derived from an EMBL/GenBank/DDBJ whole genome shotgun (WGS) entry which is preliminary data.</text>
</comment>
<feature type="region of interest" description="Disordered" evidence="1">
    <location>
        <begin position="1"/>
        <end position="26"/>
    </location>
</feature>
<dbReference type="OMA" id="KFEYQAV"/>